<name>A0A426X875_ENSVE</name>
<gene>
    <name evidence="1" type="ORF">B296_00053769</name>
</gene>
<reference evidence="1 2" key="1">
    <citation type="journal article" date="2014" name="Agronomy (Basel)">
        <title>A Draft Genome Sequence for Ensete ventricosum, the Drought-Tolerant Tree Against Hunger.</title>
        <authorList>
            <person name="Harrison J."/>
            <person name="Moore K.A."/>
            <person name="Paszkiewicz K."/>
            <person name="Jones T."/>
            <person name="Grant M."/>
            <person name="Ambacheew D."/>
            <person name="Muzemil S."/>
            <person name="Studholme D.J."/>
        </authorList>
    </citation>
    <scope>NUCLEOTIDE SEQUENCE [LARGE SCALE GENOMIC DNA]</scope>
</reference>
<protein>
    <submittedName>
        <fullName evidence="1">Uncharacterized protein</fullName>
    </submittedName>
</protein>
<dbReference type="AlphaFoldDB" id="A0A426X875"/>
<evidence type="ECO:0000313" key="2">
    <source>
        <dbReference type="Proteomes" id="UP000287651"/>
    </source>
</evidence>
<dbReference type="EMBL" id="AMZH03024667">
    <property type="protein sequence ID" value="RRT35685.1"/>
    <property type="molecule type" value="Genomic_DNA"/>
</dbReference>
<organism evidence="1 2">
    <name type="scientific">Ensete ventricosum</name>
    <name type="common">Abyssinian banana</name>
    <name type="synonym">Musa ensete</name>
    <dbReference type="NCBI Taxonomy" id="4639"/>
    <lineage>
        <taxon>Eukaryota</taxon>
        <taxon>Viridiplantae</taxon>
        <taxon>Streptophyta</taxon>
        <taxon>Embryophyta</taxon>
        <taxon>Tracheophyta</taxon>
        <taxon>Spermatophyta</taxon>
        <taxon>Magnoliopsida</taxon>
        <taxon>Liliopsida</taxon>
        <taxon>Zingiberales</taxon>
        <taxon>Musaceae</taxon>
        <taxon>Ensete</taxon>
    </lineage>
</organism>
<proteinExistence type="predicted"/>
<accession>A0A426X875</accession>
<dbReference type="Proteomes" id="UP000287651">
    <property type="component" value="Unassembled WGS sequence"/>
</dbReference>
<evidence type="ECO:0000313" key="1">
    <source>
        <dbReference type="EMBL" id="RRT35685.1"/>
    </source>
</evidence>
<comment type="caution">
    <text evidence="1">The sequence shown here is derived from an EMBL/GenBank/DDBJ whole genome shotgun (WGS) entry which is preliminary data.</text>
</comment>
<sequence>MSQHNEVFRMRKLNFSYCGVFGSNIMPASSPCTKTLASCVSLTVATVPDYVAYDPYRILGSSNGVACRQPHIVNRTLSTASSINRCVELSDHPHRDQVGIRRRRVARSASDLGNPMSVAG</sequence>